<dbReference type="RefSeq" id="WP_049164745.1">
    <property type="nucleotide sequence ID" value="NZ_CP010586.1"/>
</dbReference>
<accession>A0A806THA2</accession>
<name>A0A806THA2_PRIMG</name>
<protein>
    <submittedName>
        <fullName evidence="1">Uncharacterized protein</fullName>
    </submittedName>
</protein>
<gene>
    <name evidence="1" type="ORF">AS52_02531</name>
</gene>
<dbReference type="AlphaFoldDB" id="A0A806THA2"/>
<sequence length="136" mass="15919">MKDNLIKKIYEQGYPDEKTAPLVSLKEFFEGNDDEGSIGCNLMEHPGIDTFYSVLLEIKDKPNVQDVLVEIMEVEDKEYWPFSERVYILSNANLKEVEEWVEILEPDEIEEGYMFGKPPIAPELYPNHKVFGVWWD</sequence>
<reference evidence="1 2" key="1">
    <citation type="submission" date="2015-01" db="EMBL/GenBank/DDBJ databases">
        <title>Genome sequence of bacillus megaterium Q3.</title>
        <authorList>
            <person name="Wang Y."/>
            <person name="Luo K."/>
            <person name="Bai L."/>
            <person name="Luo F."/>
        </authorList>
    </citation>
    <scope>NUCLEOTIDE SEQUENCE [LARGE SCALE GENOMIC DNA]</scope>
    <source>
        <strain evidence="1 2">Q3</strain>
    </source>
</reference>
<dbReference type="EMBL" id="CP010586">
    <property type="protein sequence ID" value="AKP77492.1"/>
    <property type="molecule type" value="Genomic_DNA"/>
</dbReference>
<evidence type="ECO:0000313" key="2">
    <source>
        <dbReference type="Proteomes" id="UP000036410"/>
    </source>
</evidence>
<organism evidence="1 2">
    <name type="scientific">Priestia megaterium Q3</name>
    <dbReference type="NCBI Taxonomy" id="1452722"/>
    <lineage>
        <taxon>Bacteria</taxon>
        <taxon>Bacillati</taxon>
        <taxon>Bacillota</taxon>
        <taxon>Bacilli</taxon>
        <taxon>Bacillales</taxon>
        <taxon>Bacillaceae</taxon>
        <taxon>Priestia</taxon>
    </lineage>
</organism>
<proteinExistence type="predicted"/>
<evidence type="ECO:0000313" key="1">
    <source>
        <dbReference type="EMBL" id="AKP77492.1"/>
    </source>
</evidence>
<dbReference type="Proteomes" id="UP000036410">
    <property type="component" value="Chromosome"/>
</dbReference>